<dbReference type="InterPro" id="IPR007512">
    <property type="entry name" value="Mic10"/>
</dbReference>
<keyword evidence="7 9" id="KW-0496">Mitochondrion</keyword>
<evidence type="ECO:0000256" key="4">
    <source>
        <dbReference type="ARBA" id="ARBA00022692"/>
    </source>
</evidence>
<protein>
    <recommendedName>
        <fullName evidence="9">MICOS complex subunit MIC10</fullName>
    </recommendedName>
</protein>
<accession>A0A6J2T469</accession>
<evidence type="ECO:0000256" key="5">
    <source>
        <dbReference type="ARBA" id="ARBA00022792"/>
    </source>
</evidence>
<dbReference type="Pfam" id="PF04418">
    <property type="entry name" value="DUF543"/>
    <property type="match status" value="1"/>
</dbReference>
<evidence type="ECO:0000256" key="9">
    <source>
        <dbReference type="RuleBase" id="RU363011"/>
    </source>
</evidence>
<evidence type="ECO:0000256" key="2">
    <source>
        <dbReference type="ARBA" id="ARBA00004434"/>
    </source>
</evidence>
<gene>
    <name evidence="11" type="primary">LOC115620538</name>
</gene>
<comment type="function">
    <text evidence="1 9">Component of the MICOS complex, a large protein complex of the mitochondrial inner membrane that plays crucial roles in the maintenance of crista junctions, inner membrane architecture, and formation of contact sites to the outer membrane.</text>
</comment>
<keyword evidence="10" id="KW-1185">Reference proteome</keyword>
<dbReference type="GO" id="GO:0061617">
    <property type="term" value="C:MICOS complex"/>
    <property type="evidence" value="ECO:0007669"/>
    <property type="project" value="UniProtKB-UniRule"/>
</dbReference>
<comment type="similarity">
    <text evidence="3 9">Belongs to the MICOS complex subunit Mic10 family.</text>
</comment>
<sequence length="78" mass="8475">MSHAPQTKPPCQSEHSKINDKCIADVVMKGGSGILIGSVLTLCFTRPRTYPIWMGLGFGLGLAYDCCQARWNASTTKD</sequence>
<dbReference type="RefSeq" id="XP_030369682.1">
    <property type="nucleotide sequence ID" value="XM_030513822.1"/>
</dbReference>
<evidence type="ECO:0000256" key="6">
    <source>
        <dbReference type="ARBA" id="ARBA00022989"/>
    </source>
</evidence>
<keyword evidence="5 9" id="KW-0999">Mitochondrion inner membrane</keyword>
<dbReference type="PANTHER" id="PTHR21304:SF0">
    <property type="entry name" value="MICOS COMPLEX SUBUNIT MIC10"/>
    <property type="match status" value="1"/>
</dbReference>
<dbReference type="Proteomes" id="UP000504634">
    <property type="component" value="Unplaced"/>
</dbReference>
<proteinExistence type="inferred from homology"/>
<dbReference type="PANTHER" id="PTHR21304">
    <property type="entry name" value="MICOS COMPLEX SUBUNIT MIC10"/>
    <property type="match status" value="1"/>
</dbReference>
<reference evidence="11" key="1">
    <citation type="submission" date="2025-08" db="UniProtKB">
        <authorList>
            <consortium name="RefSeq"/>
        </authorList>
    </citation>
    <scope>IDENTIFICATION</scope>
    <source>
        <strain evidence="11">11010-0011.00</strain>
        <tissue evidence="11">Whole body</tissue>
    </source>
</reference>
<keyword evidence="4" id="KW-0812">Transmembrane</keyword>
<evidence type="ECO:0000256" key="8">
    <source>
        <dbReference type="ARBA" id="ARBA00023136"/>
    </source>
</evidence>
<evidence type="ECO:0000313" key="10">
    <source>
        <dbReference type="Proteomes" id="UP000504634"/>
    </source>
</evidence>
<evidence type="ECO:0000313" key="11">
    <source>
        <dbReference type="RefSeq" id="XP_030369682.1"/>
    </source>
</evidence>
<comment type="subcellular location">
    <subcellularLocation>
        <location evidence="2 9">Mitochondrion inner membrane</location>
        <topology evidence="2 9">Single-pass membrane protein</topology>
    </subcellularLocation>
</comment>
<evidence type="ECO:0000256" key="1">
    <source>
        <dbReference type="ARBA" id="ARBA00002689"/>
    </source>
</evidence>
<comment type="subunit">
    <text evidence="9">Component of the mitochondrial contact site and cristae organizing system (MICOS) complex.</text>
</comment>
<organism evidence="10 11">
    <name type="scientific">Drosophila lebanonensis</name>
    <name type="common">Fruit fly</name>
    <name type="synonym">Scaptodrosophila lebanonensis</name>
    <dbReference type="NCBI Taxonomy" id="7225"/>
    <lineage>
        <taxon>Eukaryota</taxon>
        <taxon>Metazoa</taxon>
        <taxon>Ecdysozoa</taxon>
        <taxon>Arthropoda</taxon>
        <taxon>Hexapoda</taxon>
        <taxon>Insecta</taxon>
        <taxon>Pterygota</taxon>
        <taxon>Neoptera</taxon>
        <taxon>Endopterygota</taxon>
        <taxon>Diptera</taxon>
        <taxon>Brachycera</taxon>
        <taxon>Muscomorpha</taxon>
        <taxon>Ephydroidea</taxon>
        <taxon>Drosophilidae</taxon>
        <taxon>Scaptodrosophila</taxon>
    </lineage>
</organism>
<dbReference type="GeneID" id="115620538"/>
<dbReference type="AlphaFoldDB" id="A0A6J2T469"/>
<keyword evidence="6" id="KW-1133">Transmembrane helix</keyword>
<evidence type="ECO:0000256" key="3">
    <source>
        <dbReference type="ARBA" id="ARBA00006792"/>
    </source>
</evidence>
<name>A0A6J2T469_DROLE</name>
<keyword evidence="8" id="KW-0472">Membrane</keyword>
<evidence type="ECO:0000256" key="7">
    <source>
        <dbReference type="ARBA" id="ARBA00023128"/>
    </source>
</evidence>